<organism evidence="1 2">
    <name type="scientific">Acholeplasma oculi</name>
    <dbReference type="NCBI Taxonomy" id="35623"/>
    <lineage>
        <taxon>Bacteria</taxon>
        <taxon>Bacillati</taxon>
        <taxon>Mycoplasmatota</taxon>
        <taxon>Mollicutes</taxon>
        <taxon>Acholeplasmatales</taxon>
        <taxon>Acholeplasmataceae</taxon>
        <taxon>Acholeplasma</taxon>
    </lineage>
</organism>
<dbReference type="PATRIC" id="fig|35623.3.peg.1332"/>
<dbReference type="AlphaFoldDB" id="A0A061AIF5"/>
<proteinExistence type="predicted"/>
<evidence type="ECO:0000313" key="2">
    <source>
        <dbReference type="Proteomes" id="UP000032434"/>
    </source>
</evidence>
<sequence>MKFQNIMKEPTPMSNNITGNKNANIGLFFEIIAVHRFFS</sequence>
<accession>A0A061AIF5</accession>
<name>A0A061AIF5_9MOLU</name>
<keyword evidence="2" id="KW-1185">Reference proteome</keyword>
<dbReference type="HOGENOM" id="CLU_3303073_0_0_14"/>
<dbReference type="STRING" id="35623.Aocu_13330"/>
<dbReference type="Proteomes" id="UP000032434">
    <property type="component" value="Chromosome 1"/>
</dbReference>
<dbReference type="KEGG" id="aoc:Aocu_13330"/>
<evidence type="ECO:0000313" key="1">
    <source>
        <dbReference type="EMBL" id="CDR31406.1"/>
    </source>
</evidence>
<dbReference type="EMBL" id="LK028559">
    <property type="protein sequence ID" value="CDR31406.1"/>
    <property type="molecule type" value="Genomic_DNA"/>
</dbReference>
<protein>
    <submittedName>
        <fullName evidence="1">Uncharacterized protein</fullName>
    </submittedName>
</protein>
<dbReference type="InParanoid" id="A0A061AIF5"/>
<gene>
    <name evidence="1" type="ORF">Aocu_13330</name>
</gene>
<reference evidence="2" key="1">
    <citation type="submission" date="2014-05" db="EMBL/GenBank/DDBJ databases">
        <authorList>
            <person name="Kube M."/>
        </authorList>
    </citation>
    <scope>NUCLEOTIDE SEQUENCE [LARGE SCALE GENOMIC DNA]</scope>
</reference>